<keyword evidence="4" id="KW-0391">Immunity</keyword>
<dbReference type="GO" id="GO:0009617">
    <property type="term" value="P:response to bacterium"/>
    <property type="evidence" value="ECO:0007669"/>
    <property type="project" value="TreeGrafter"/>
</dbReference>
<evidence type="ECO:0000256" key="8">
    <source>
        <dbReference type="SAM" id="SignalP"/>
    </source>
</evidence>
<keyword evidence="3 8" id="KW-0732">Signal</keyword>
<evidence type="ECO:0000256" key="2">
    <source>
        <dbReference type="ARBA" id="ARBA00022475"/>
    </source>
</evidence>
<sequence length="221" mass="24686">MTTVCVFILIFSTLYAVEPVGRCVSAQSLPEPPVYQPDKELSVDIGDSATLPCCISTKQVGIIDFFKQPNRQKIQIMVTVYKTGSETFHHGFQKFRYQIGRSSTCFNLTILNTTGSDEATYYCAVTRPNIVFAEGTYLKIKVVCKETLHGNITIISTQEKTVATTENTPRKGQAFKTKELSGVTSEPLPVSWSPFQSYKAIIRTVLNGKRLPSWCYEGLYP</sequence>
<protein>
    <submittedName>
        <fullName evidence="10">Immune-type receptor 13 isoform 2</fullName>
    </submittedName>
</protein>
<gene>
    <name evidence="10" type="ORF">C0J50_15716</name>
</gene>
<dbReference type="InterPro" id="IPR003599">
    <property type="entry name" value="Ig_sub"/>
</dbReference>
<organism evidence="10 11">
    <name type="scientific">Silurus asotus</name>
    <name type="common">Amur catfish</name>
    <name type="synonym">Parasilurus asotus</name>
    <dbReference type="NCBI Taxonomy" id="30991"/>
    <lineage>
        <taxon>Eukaryota</taxon>
        <taxon>Metazoa</taxon>
        <taxon>Chordata</taxon>
        <taxon>Craniata</taxon>
        <taxon>Vertebrata</taxon>
        <taxon>Euteleostomi</taxon>
        <taxon>Actinopterygii</taxon>
        <taxon>Neopterygii</taxon>
        <taxon>Teleostei</taxon>
        <taxon>Ostariophysi</taxon>
        <taxon>Siluriformes</taxon>
        <taxon>Siluridae</taxon>
        <taxon>Silurus</taxon>
    </lineage>
</organism>
<dbReference type="InterPro" id="IPR013106">
    <property type="entry name" value="Ig_V-set"/>
</dbReference>
<keyword evidence="2" id="KW-1003">Cell membrane</keyword>
<evidence type="ECO:0000313" key="10">
    <source>
        <dbReference type="EMBL" id="KAI5624910.1"/>
    </source>
</evidence>
<dbReference type="GO" id="GO:0005886">
    <property type="term" value="C:plasma membrane"/>
    <property type="evidence" value="ECO:0007669"/>
    <property type="project" value="UniProtKB-SubCell"/>
</dbReference>
<name>A0AAD5FPU5_SILAS</name>
<dbReference type="InterPro" id="IPR007110">
    <property type="entry name" value="Ig-like_dom"/>
</dbReference>
<dbReference type="InterPro" id="IPR036179">
    <property type="entry name" value="Ig-like_dom_sf"/>
</dbReference>
<dbReference type="Proteomes" id="UP001205998">
    <property type="component" value="Unassembled WGS sequence"/>
</dbReference>
<comment type="caution">
    <text evidence="10">The sequence shown here is derived from an EMBL/GenBank/DDBJ whole genome shotgun (WGS) entry which is preliminary data.</text>
</comment>
<feature type="chain" id="PRO_5041921869" evidence="8">
    <location>
        <begin position="17"/>
        <end position="221"/>
    </location>
</feature>
<evidence type="ECO:0000256" key="3">
    <source>
        <dbReference type="ARBA" id="ARBA00022729"/>
    </source>
</evidence>
<evidence type="ECO:0000313" key="11">
    <source>
        <dbReference type="Proteomes" id="UP001205998"/>
    </source>
</evidence>
<keyword evidence="7" id="KW-0325">Glycoprotein</keyword>
<evidence type="ECO:0000256" key="7">
    <source>
        <dbReference type="ARBA" id="ARBA00023180"/>
    </source>
</evidence>
<keyword evidence="6" id="KW-1015">Disulfide bond</keyword>
<dbReference type="EMBL" id="MU551577">
    <property type="protein sequence ID" value="KAI5624910.1"/>
    <property type="molecule type" value="Genomic_DNA"/>
</dbReference>
<evidence type="ECO:0000259" key="9">
    <source>
        <dbReference type="PROSITE" id="PS50835"/>
    </source>
</evidence>
<keyword evidence="5" id="KW-0472">Membrane</keyword>
<keyword evidence="10" id="KW-0675">Receptor</keyword>
<evidence type="ECO:0000256" key="1">
    <source>
        <dbReference type="ARBA" id="ARBA00004236"/>
    </source>
</evidence>
<accession>A0AAD5FPU5</accession>
<evidence type="ECO:0000256" key="4">
    <source>
        <dbReference type="ARBA" id="ARBA00022859"/>
    </source>
</evidence>
<dbReference type="PANTHER" id="PTHR19433">
    <property type="entry name" value="T-CELL RECEPTOR ALPHA CHAIN V REGION-RELATED"/>
    <property type="match status" value="1"/>
</dbReference>
<proteinExistence type="predicted"/>
<dbReference type="AlphaFoldDB" id="A0AAD5FPU5"/>
<dbReference type="SMART" id="SM00406">
    <property type="entry name" value="IGv"/>
    <property type="match status" value="1"/>
</dbReference>
<dbReference type="Gene3D" id="2.60.40.10">
    <property type="entry name" value="Immunoglobulins"/>
    <property type="match status" value="1"/>
</dbReference>
<dbReference type="SMART" id="SM00409">
    <property type="entry name" value="IG"/>
    <property type="match status" value="1"/>
</dbReference>
<feature type="domain" description="Ig-like" evidence="9">
    <location>
        <begin position="32"/>
        <end position="126"/>
    </location>
</feature>
<dbReference type="InterPro" id="IPR052051">
    <property type="entry name" value="TCR_complex_component"/>
</dbReference>
<comment type="subcellular location">
    <subcellularLocation>
        <location evidence="1">Cell membrane</location>
    </subcellularLocation>
</comment>
<dbReference type="InterPro" id="IPR013783">
    <property type="entry name" value="Ig-like_fold"/>
</dbReference>
<dbReference type="PANTHER" id="PTHR19433:SF111">
    <property type="entry name" value="T CELL RECEPTOR ALPHA VARIABLE 4"/>
    <property type="match status" value="1"/>
</dbReference>
<dbReference type="SUPFAM" id="SSF48726">
    <property type="entry name" value="Immunoglobulin"/>
    <property type="match status" value="1"/>
</dbReference>
<keyword evidence="11" id="KW-1185">Reference proteome</keyword>
<dbReference type="PROSITE" id="PS50835">
    <property type="entry name" value="IG_LIKE"/>
    <property type="match status" value="1"/>
</dbReference>
<dbReference type="GO" id="GO:0002376">
    <property type="term" value="P:immune system process"/>
    <property type="evidence" value="ECO:0007669"/>
    <property type="project" value="UniProtKB-KW"/>
</dbReference>
<reference evidence="10" key="1">
    <citation type="submission" date="2018-07" db="EMBL/GenBank/DDBJ databases">
        <title>Comparative genomics of catfishes provides insights into carnivory and benthic adaptation.</title>
        <authorList>
            <person name="Zhang Y."/>
            <person name="Wang D."/>
            <person name="Peng Z."/>
            <person name="Zheng S."/>
            <person name="Shao F."/>
            <person name="Tao W."/>
        </authorList>
    </citation>
    <scope>NUCLEOTIDE SEQUENCE</scope>
    <source>
        <strain evidence="10">Chongqing</strain>
    </source>
</reference>
<evidence type="ECO:0000256" key="5">
    <source>
        <dbReference type="ARBA" id="ARBA00023136"/>
    </source>
</evidence>
<dbReference type="Pfam" id="PF07686">
    <property type="entry name" value="V-set"/>
    <property type="match status" value="1"/>
</dbReference>
<evidence type="ECO:0000256" key="6">
    <source>
        <dbReference type="ARBA" id="ARBA00023157"/>
    </source>
</evidence>
<feature type="signal peptide" evidence="8">
    <location>
        <begin position="1"/>
        <end position="16"/>
    </location>
</feature>